<evidence type="ECO:0000259" key="2">
    <source>
        <dbReference type="Pfam" id="PF01609"/>
    </source>
</evidence>
<dbReference type="PANTHER" id="PTHR33408:SF2">
    <property type="entry name" value="TRANSPOSASE DDE DOMAIN-CONTAINING PROTEIN"/>
    <property type="match status" value="1"/>
</dbReference>
<name>K0DA10_LEUCJ</name>
<dbReference type="PANTHER" id="PTHR33408">
    <property type="entry name" value="TRANSPOSASE"/>
    <property type="match status" value="1"/>
</dbReference>
<dbReference type="HOGENOM" id="CLU_021293_0_1_9"/>
<feature type="coiled-coil region" evidence="1">
    <location>
        <begin position="159"/>
        <end position="203"/>
    </location>
</feature>
<dbReference type="InterPro" id="IPR002559">
    <property type="entry name" value="Transposase_11"/>
</dbReference>
<organism evidence="4 5">
    <name type="scientific">Leuconostoc carnosum (strain JB16)</name>
    <dbReference type="NCBI Taxonomy" id="1229758"/>
    <lineage>
        <taxon>Bacteria</taxon>
        <taxon>Bacillati</taxon>
        <taxon>Bacillota</taxon>
        <taxon>Bacilli</taxon>
        <taxon>Lactobacillales</taxon>
        <taxon>Lactobacillaceae</taxon>
        <taxon>Leuconostoc</taxon>
    </lineage>
</organism>
<dbReference type="STRING" id="1229758.C270_03750"/>
<dbReference type="KEGG" id="lcn:C270_03750"/>
<evidence type="ECO:0000313" key="4">
    <source>
        <dbReference type="EMBL" id="AFT81663.1"/>
    </source>
</evidence>
<dbReference type="AlphaFoldDB" id="K0DA10"/>
<accession>K0DA10</accession>
<dbReference type="GO" id="GO:0006313">
    <property type="term" value="P:DNA transposition"/>
    <property type="evidence" value="ECO:0007669"/>
    <property type="project" value="InterPro"/>
</dbReference>
<dbReference type="EMBL" id="CP003851">
    <property type="protein sequence ID" value="AFT81663.1"/>
    <property type="molecule type" value="Genomic_DNA"/>
</dbReference>
<dbReference type="RefSeq" id="WP_014974275.1">
    <property type="nucleotide sequence ID" value="NC_018673.1"/>
</dbReference>
<dbReference type="Proteomes" id="UP000006299">
    <property type="component" value="Chromosome"/>
</dbReference>
<dbReference type="GO" id="GO:0003677">
    <property type="term" value="F:DNA binding"/>
    <property type="evidence" value="ECO:0007669"/>
    <property type="project" value="InterPro"/>
</dbReference>
<gene>
    <name evidence="4" type="ordered locus">C270_03750</name>
</gene>
<evidence type="ECO:0000256" key="1">
    <source>
        <dbReference type="SAM" id="Coils"/>
    </source>
</evidence>
<dbReference type="GO" id="GO:0004803">
    <property type="term" value="F:transposase activity"/>
    <property type="evidence" value="ECO:0007669"/>
    <property type="project" value="InterPro"/>
</dbReference>
<reference evidence="4 5" key="1">
    <citation type="journal article" date="2012" name="J. Bacteriol.">
        <title>Complete genome sequence of Leuconostoc carnosum strain JB16, isolated from Kimchi.</title>
        <authorList>
            <person name="Jung J.Y."/>
            <person name="Lee S.H."/>
            <person name="Jeon C.O."/>
        </authorList>
    </citation>
    <scope>NUCLEOTIDE SEQUENCE [LARGE SCALE GENOMIC DNA]</scope>
    <source>
        <strain evidence="4 5">JB16</strain>
    </source>
</reference>
<keyword evidence="1" id="KW-0175">Coiled coil</keyword>
<proteinExistence type="predicted"/>
<evidence type="ECO:0000313" key="5">
    <source>
        <dbReference type="Proteomes" id="UP000006299"/>
    </source>
</evidence>
<dbReference type="InterPro" id="IPR008490">
    <property type="entry name" value="Transposase_InsH_N"/>
</dbReference>
<evidence type="ECO:0000259" key="3">
    <source>
        <dbReference type="Pfam" id="PF05598"/>
    </source>
</evidence>
<dbReference type="InterPro" id="IPR047629">
    <property type="entry name" value="IS1182_transpos"/>
</dbReference>
<dbReference type="NCBIfam" id="NF033551">
    <property type="entry name" value="transpos_IS1182"/>
    <property type="match status" value="1"/>
</dbReference>
<dbReference type="PATRIC" id="fig|1229758.3.peg.751"/>
<dbReference type="eggNOG" id="COG3666">
    <property type="taxonomic scope" value="Bacteria"/>
</dbReference>
<protein>
    <submittedName>
        <fullName evidence="4">Transposase</fullName>
    </submittedName>
</protein>
<dbReference type="Pfam" id="PF01609">
    <property type="entry name" value="DDE_Tnp_1"/>
    <property type="match status" value="1"/>
</dbReference>
<dbReference type="Pfam" id="PF05598">
    <property type="entry name" value="DUF772"/>
    <property type="match status" value="1"/>
</dbReference>
<keyword evidence="5" id="KW-1185">Reference proteome</keyword>
<sequence length="511" mass="60234">MHKQYNMKQLILDIPTVYEPAKKHPAYQINELVEHMNFEDLYHTARYPYHPALLLKLILFAYARGFRSGRQIERFADENKVAMWLTQGAVPSYRTINRFRVNHKIDDMITQLRERLLALGLIDDVIFIDGTKILADANKYSFVWRKNTIRYSELNQTKAKQLIHEIQQTQDDLPSLKQENLSLDEMDEVIAHLEARIDDLNEQVRQTPKLSPNPAKQERRHVKSQTHHLQKIKNKQSQYEQQQAIFGIRNSYSKTDHDATFMRVKEDPMLNGQLKPAYNVQMATNGQYILNYDIFQRPTDTKTLIPFLNKMKDEQTLGSYIVADMGYGSEANYRFLEDEMPEQTVLIPYGTMLRENSRKWQSDDRQVMNWEYDECRDEYTDKNGVLFTFHNYSKRTDKSGITRDFKVYQAESKDENNQIIPEAFTPKQNVRRISINPAWEYQKAKIRDNLNNQTNTEIYARCKIEVEPVFDRMKAHFGVTRFMVRGLEKVKREMGIVMVAMNMAKLSGRRG</sequence>
<feature type="domain" description="Transposase InsH N-terminal" evidence="3">
    <location>
        <begin position="20"/>
        <end position="100"/>
    </location>
</feature>
<feature type="domain" description="Transposase IS4-like" evidence="2">
    <location>
        <begin position="251"/>
        <end position="503"/>
    </location>
</feature>